<proteinExistence type="predicted"/>
<dbReference type="EMBL" id="GBRH01213321">
    <property type="protein sequence ID" value="JAD84574.1"/>
    <property type="molecule type" value="Transcribed_RNA"/>
</dbReference>
<reference evidence="1" key="2">
    <citation type="journal article" date="2015" name="Data Brief">
        <title>Shoot transcriptome of the giant reed, Arundo donax.</title>
        <authorList>
            <person name="Barrero R.A."/>
            <person name="Guerrero F.D."/>
            <person name="Moolhuijzen P."/>
            <person name="Goolsby J.A."/>
            <person name="Tidwell J."/>
            <person name="Bellgard S.E."/>
            <person name="Bellgard M.I."/>
        </authorList>
    </citation>
    <scope>NUCLEOTIDE SEQUENCE</scope>
    <source>
        <tissue evidence="1">Shoot tissue taken approximately 20 cm above the soil surface</tissue>
    </source>
</reference>
<organism evidence="1">
    <name type="scientific">Arundo donax</name>
    <name type="common">Giant reed</name>
    <name type="synonym">Donax arundinaceus</name>
    <dbReference type="NCBI Taxonomy" id="35708"/>
    <lineage>
        <taxon>Eukaryota</taxon>
        <taxon>Viridiplantae</taxon>
        <taxon>Streptophyta</taxon>
        <taxon>Embryophyta</taxon>
        <taxon>Tracheophyta</taxon>
        <taxon>Spermatophyta</taxon>
        <taxon>Magnoliopsida</taxon>
        <taxon>Liliopsida</taxon>
        <taxon>Poales</taxon>
        <taxon>Poaceae</taxon>
        <taxon>PACMAD clade</taxon>
        <taxon>Arundinoideae</taxon>
        <taxon>Arundineae</taxon>
        <taxon>Arundo</taxon>
    </lineage>
</organism>
<reference evidence="1" key="1">
    <citation type="submission" date="2014-09" db="EMBL/GenBank/DDBJ databases">
        <authorList>
            <person name="Magalhaes I.L.F."/>
            <person name="Oliveira U."/>
            <person name="Santos F.R."/>
            <person name="Vidigal T.H.D.A."/>
            <person name="Brescovit A.D."/>
            <person name="Santos A.J."/>
        </authorList>
    </citation>
    <scope>NUCLEOTIDE SEQUENCE</scope>
    <source>
        <tissue evidence="1">Shoot tissue taken approximately 20 cm above the soil surface</tissue>
    </source>
</reference>
<sequence>MKQRYSSTSAISRAVSREDDQARRIDDFCLAYF</sequence>
<evidence type="ECO:0000313" key="1">
    <source>
        <dbReference type="EMBL" id="JAD84574.1"/>
    </source>
</evidence>
<dbReference type="AlphaFoldDB" id="A0A0A9D7K5"/>
<name>A0A0A9D7K5_ARUDO</name>
<protein>
    <submittedName>
        <fullName evidence="1">Uncharacterized protein</fullName>
    </submittedName>
</protein>
<accession>A0A0A9D7K5</accession>